<reference evidence="3 4" key="1">
    <citation type="submission" date="2024-10" db="EMBL/GenBank/DDBJ databases">
        <authorList>
            <person name="Kim D."/>
        </authorList>
    </citation>
    <scope>NUCLEOTIDE SEQUENCE [LARGE SCALE GENOMIC DNA]</scope>
    <source>
        <strain evidence="3">Taebaek</strain>
    </source>
</reference>
<accession>A0ABD2ITL0</accession>
<comment type="caution">
    <text evidence="3">The sequence shown here is derived from an EMBL/GenBank/DDBJ whole genome shotgun (WGS) entry which is preliminary data.</text>
</comment>
<dbReference type="EMBL" id="JBICCN010000254">
    <property type="protein sequence ID" value="KAL3082933.1"/>
    <property type="molecule type" value="Genomic_DNA"/>
</dbReference>
<name>A0ABD2ITL0_HETSC</name>
<evidence type="ECO:0000313" key="3">
    <source>
        <dbReference type="EMBL" id="KAL3082933.1"/>
    </source>
</evidence>
<dbReference type="PANTHER" id="PTHR37437:SF2">
    <property type="entry name" value="LIPOCLN_CYTOSOLIC_FA-BD_DOM DOMAIN-CONTAINING PROTEIN"/>
    <property type="match status" value="1"/>
</dbReference>
<protein>
    <recommendedName>
        <fullName evidence="2">Lipocalin domain-containing protein</fullName>
    </recommendedName>
</protein>
<evidence type="ECO:0000313" key="4">
    <source>
        <dbReference type="Proteomes" id="UP001620645"/>
    </source>
</evidence>
<sequence length="273" mass="30778">MTQISPLIFFCFFLLDHYKGIIADSASSIYGGIPVPGRRVPAIRMFQLFLNTCRSSPTLEKLSKLIKSVNADQIAEKLQRNLYFAVDDVNVNALMGKWHTVIYSPLVQSDYCAISYYELLDQSIYSSIFTTVQYSLKASDSTTNLAHGTGQKYGPEPGSLLIVTGQPNEPCPYFPVKVGPIDKRNGQYAYLVLTQALKQPTTVLARDPKEFDELFREEVVDYLRRFGYWQNALMGSELKSANWTKCDKTSPFFAQIEMESIGDGEKAEGQRNE</sequence>
<feature type="domain" description="Lipocalin" evidence="2">
    <location>
        <begin position="87"/>
        <end position="252"/>
    </location>
</feature>
<gene>
    <name evidence="3" type="ORF">niasHS_010735</name>
</gene>
<dbReference type="PANTHER" id="PTHR37437">
    <property type="entry name" value="LIPOCALIN-RELATED PROTEIN-RELATED"/>
    <property type="match status" value="1"/>
</dbReference>
<feature type="chain" id="PRO_5044772290" description="Lipocalin domain-containing protein" evidence="1">
    <location>
        <begin position="24"/>
        <end position="273"/>
    </location>
</feature>
<keyword evidence="4" id="KW-1185">Reference proteome</keyword>
<organism evidence="3 4">
    <name type="scientific">Heterodera schachtii</name>
    <name type="common">Sugarbeet cyst nematode worm</name>
    <name type="synonym">Tylenchus schachtii</name>
    <dbReference type="NCBI Taxonomy" id="97005"/>
    <lineage>
        <taxon>Eukaryota</taxon>
        <taxon>Metazoa</taxon>
        <taxon>Ecdysozoa</taxon>
        <taxon>Nematoda</taxon>
        <taxon>Chromadorea</taxon>
        <taxon>Rhabditida</taxon>
        <taxon>Tylenchina</taxon>
        <taxon>Tylenchomorpha</taxon>
        <taxon>Tylenchoidea</taxon>
        <taxon>Heteroderidae</taxon>
        <taxon>Heteroderinae</taxon>
        <taxon>Heterodera</taxon>
    </lineage>
</organism>
<feature type="signal peptide" evidence="1">
    <location>
        <begin position="1"/>
        <end position="23"/>
    </location>
</feature>
<evidence type="ECO:0000256" key="1">
    <source>
        <dbReference type="SAM" id="SignalP"/>
    </source>
</evidence>
<dbReference type="AlphaFoldDB" id="A0ABD2ITL0"/>
<dbReference type="SUPFAM" id="SSF50814">
    <property type="entry name" value="Lipocalins"/>
    <property type="match status" value="1"/>
</dbReference>
<dbReference type="InterPro" id="IPR012674">
    <property type="entry name" value="Calycin"/>
</dbReference>
<dbReference type="InterPro" id="IPR056868">
    <property type="entry name" value="Lipocalin_dom_nem"/>
</dbReference>
<proteinExistence type="predicted"/>
<dbReference type="Proteomes" id="UP001620645">
    <property type="component" value="Unassembled WGS sequence"/>
</dbReference>
<evidence type="ECO:0000259" key="2">
    <source>
        <dbReference type="Pfam" id="PF24976"/>
    </source>
</evidence>
<dbReference type="Gene3D" id="2.40.128.20">
    <property type="match status" value="1"/>
</dbReference>
<keyword evidence="1" id="KW-0732">Signal</keyword>
<dbReference type="Pfam" id="PF24976">
    <property type="entry name" value="Lipocalin_10"/>
    <property type="match status" value="1"/>
</dbReference>